<comment type="caution">
    <text evidence="2">The sequence shown here is derived from an EMBL/GenBank/DDBJ whole genome shotgun (WGS) entry which is preliminary data.</text>
</comment>
<dbReference type="Proteomes" id="UP000324907">
    <property type="component" value="Unassembled WGS sequence"/>
</dbReference>
<proteinExistence type="predicted"/>
<evidence type="ECO:0000313" key="4">
    <source>
        <dbReference type="EMBL" id="KAA0170344.1"/>
    </source>
</evidence>
<keyword evidence="5" id="KW-1185">Reference proteome</keyword>
<evidence type="ECO:0000313" key="2">
    <source>
        <dbReference type="EMBL" id="KAA0155336.1"/>
    </source>
</evidence>
<dbReference type="Proteomes" id="UP000325113">
    <property type="component" value="Unassembled WGS sequence"/>
</dbReference>
<dbReference type="EMBL" id="VLTL01000014">
    <property type="protein sequence ID" value="KAA0170344.1"/>
    <property type="molecule type" value="Genomic_DNA"/>
</dbReference>
<accession>A0A5A8CQK6</accession>
<evidence type="ECO:0000256" key="1">
    <source>
        <dbReference type="SAM" id="MobiDB-lite"/>
    </source>
</evidence>
<feature type="compositionally biased region" description="Basic and acidic residues" evidence="1">
    <location>
        <begin position="282"/>
        <end position="291"/>
    </location>
</feature>
<dbReference type="SUPFAM" id="SSF47226">
    <property type="entry name" value="Histidine-containing phosphotransfer domain, HPT domain"/>
    <property type="match status" value="1"/>
</dbReference>
<dbReference type="InterPro" id="IPR036641">
    <property type="entry name" value="HPT_dom_sf"/>
</dbReference>
<feature type="region of interest" description="Disordered" evidence="1">
    <location>
        <begin position="282"/>
        <end position="305"/>
    </location>
</feature>
<dbReference type="Proteomes" id="UP000323011">
    <property type="component" value="Unassembled WGS sequence"/>
</dbReference>
<protein>
    <submittedName>
        <fullName evidence="2">Uncharacterized protein</fullName>
    </submittedName>
</protein>
<dbReference type="EMBL" id="VLTM01000008">
    <property type="protein sequence ID" value="KAA0166621.1"/>
    <property type="molecule type" value="Genomic_DNA"/>
</dbReference>
<dbReference type="EMBL" id="VLTN01000007">
    <property type="protein sequence ID" value="KAA0155336.1"/>
    <property type="molecule type" value="Genomic_DNA"/>
</dbReference>
<dbReference type="GO" id="GO:0000160">
    <property type="term" value="P:phosphorelay signal transduction system"/>
    <property type="evidence" value="ECO:0007669"/>
    <property type="project" value="InterPro"/>
</dbReference>
<organism evidence="2 5">
    <name type="scientific">Cafeteria roenbergensis</name>
    <name type="common">Marine flagellate</name>
    <dbReference type="NCBI Taxonomy" id="33653"/>
    <lineage>
        <taxon>Eukaryota</taxon>
        <taxon>Sar</taxon>
        <taxon>Stramenopiles</taxon>
        <taxon>Bigyra</taxon>
        <taxon>Opalozoa</taxon>
        <taxon>Bicosoecida</taxon>
        <taxon>Cafeteriaceae</taxon>
        <taxon>Cafeteria</taxon>
    </lineage>
</organism>
<feature type="compositionally biased region" description="Low complexity" evidence="1">
    <location>
        <begin position="19"/>
        <end position="39"/>
    </location>
</feature>
<evidence type="ECO:0000313" key="7">
    <source>
        <dbReference type="Proteomes" id="UP000325113"/>
    </source>
</evidence>
<evidence type="ECO:0000313" key="6">
    <source>
        <dbReference type="Proteomes" id="UP000324907"/>
    </source>
</evidence>
<gene>
    <name evidence="4" type="ORF">FNF28_01571</name>
    <name evidence="2" type="ORF">FNF29_01711</name>
    <name evidence="3" type="ORF">FNF31_01399</name>
</gene>
<feature type="region of interest" description="Disordered" evidence="1">
    <location>
        <begin position="15"/>
        <end position="40"/>
    </location>
</feature>
<evidence type="ECO:0000313" key="5">
    <source>
        <dbReference type="Proteomes" id="UP000323011"/>
    </source>
</evidence>
<sequence>MAAASSDLDDLQVFGGGAAASDAGPEAAPGASSAPPASGQRAKYNDYLGLIADRDLSEVDMFSIRRNFENIGLDMSMPDVKIDWREEVLETINLVERFLLDATSSLRRIMEALRSYDEGNMTMDVKFASSTESRTIERALREPAHAVKGAAATVTFDRVALAFRAIELPLKDAVGRTESEVVPEAARRAHIDATLGPGRHLVRVAWLRLREAIAFLHDDLLAHILEHRCGIPDVEEAQMYIPTQEELDDGEPMPEGEPEDYNQEDWADDIADVAEDIEELTEKLPRDHVEVELAEFELPPGDGSE</sequence>
<feature type="region of interest" description="Disordered" evidence="1">
    <location>
        <begin position="246"/>
        <end position="265"/>
    </location>
</feature>
<dbReference type="AlphaFoldDB" id="A0A5A8CQK6"/>
<evidence type="ECO:0000313" key="3">
    <source>
        <dbReference type="EMBL" id="KAA0166621.1"/>
    </source>
</evidence>
<name>A0A5A8CQK6_CAFRO</name>
<reference evidence="5 6" key="1">
    <citation type="submission" date="2019-07" db="EMBL/GenBank/DDBJ databases">
        <title>Genomes of Cafeteria roenbergensis.</title>
        <authorList>
            <person name="Fischer M.G."/>
            <person name="Hackl T."/>
            <person name="Roman M."/>
        </authorList>
    </citation>
    <scope>NUCLEOTIDE SEQUENCE [LARGE SCALE GENOMIC DNA]</scope>
    <source>
        <strain evidence="2 5">BVI</strain>
        <strain evidence="3 7">Cflag</strain>
        <strain evidence="4 6">RCC970-E3</strain>
    </source>
</reference>